<proteinExistence type="predicted"/>
<reference evidence="1 2" key="1">
    <citation type="journal article" date="2013" name="PLoS Genet.">
        <title>The genome and development-dependent transcriptomes of Pyronema confluens: a window into fungal evolution.</title>
        <authorList>
            <person name="Traeger S."/>
            <person name="Altegoer F."/>
            <person name="Freitag M."/>
            <person name="Gabaldon T."/>
            <person name="Kempken F."/>
            <person name="Kumar A."/>
            <person name="Marcet-Houben M."/>
            <person name="Poggeler S."/>
            <person name="Stajich J.E."/>
            <person name="Nowrousian M."/>
        </authorList>
    </citation>
    <scope>NUCLEOTIDE SEQUENCE [LARGE SCALE GENOMIC DNA]</scope>
    <source>
        <strain evidence="2">CBS 100304</strain>
        <tissue evidence="1">Vegetative mycelium</tissue>
    </source>
</reference>
<protein>
    <submittedName>
        <fullName evidence="1">Uncharacterized protein</fullName>
    </submittedName>
</protein>
<dbReference type="Proteomes" id="UP000018144">
    <property type="component" value="Unassembled WGS sequence"/>
</dbReference>
<organism evidence="1 2">
    <name type="scientific">Pyronema omphalodes (strain CBS 100304)</name>
    <name type="common">Pyronema confluens</name>
    <dbReference type="NCBI Taxonomy" id="1076935"/>
    <lineage>
        <taxon>Eukaryota</taxon>
        <taxon>Fungi</taxon>
        <taxon>Dikarya</taxon>
        <taxon>Ascomycota</taxon>
        <taxon>Pezizomycotina</taxon>
        <taxon>Pezizomycetes</taxon>
        <taxon>Pezizales</taxon>
        <taxon>Pyronemataceae</taxon>
        <taxon>Pyronema</taxon>
    </lineage>
</organism>
<evidence type="ECO:0000313" key="1">
    <source>
        <dbReference type="EMBL" id="CCX04331.1"/>
    </source>
</evidence>
<gene>
    <name evidence="1" type="ORF">PCON_01879</name>
</gene>
<name>U4KUD8_PYROM</name>
<dbReference type="EMBL" id="HF935199">
    <property type="protein sequence ID" value="CCX04331.1"/>
    <property type="molecule type" value="Genomic_DNA"/>
</dbReference>
<evidence type="ECO:0000313" key="2">
    <source>
        <dbReference type="Proteomes" id="UP000018144"/>
    </source>
</evidence>
<accession>U4KUD8</accession>
<keyword evidence="2" id="KW-1185">Reference proteome</keyword>
<sequence>MVSLGLHSPFWSPV</sequence>